<reference evidence="3" key="2">
    <citation type="journal article" date="2019" name="Int. J. Syst. Evol. Microbiol.">
        <title>The Global Catalogue of Microorganisms (GCM) 10K type strain sequencing project: providing services to taxonomists for standard genome sequencing and annotation.</title>
        <authorList>
            <consortium name="The Broad Institute Genomics Platform"/>
            <consortium name="The Broad Institute Genome Sequencing Center for Infectious Disease"/>
            <person name="Wu L."/>
            <person name="Ma J."/>
        </authorList>
    </citation>
    <scope>NUCLEOTIDE SEQUENCE [LARGE SCALE GENOMIC DNA]</scope>
    <source>
        <strain evidence="3">JCM 12607</strain>
    </source>
</reference>
<reference evidence="1" key="1">
    <citation type="journal article" date="2014" name="Int. J. Syst. Evol. Microbiol.">
        <title>Complete genome of a new Firmicutes species belonging to the dominant human colonic microbiota ('Ruminococcus bicirculans') reveals two chromosomes and a selective capacity to utilize plant glucans.</title>
        <authorList>
            <consortium name="NISC Comparative Sequencing Program"/>
            <person name="Wegmann U."/>
            <person name="Louis P."/>
            <person name="Goesmann A."/>
            <person name="Henrissat B."/>
            <person name="Duncan S.H."/>
            <person name="Flint H.J."/>
        </authorList>
    </citation>
    <scope>NUCLEOTIDE SEQUENCE</scope>
    <source>
        <strain evidence="1">JCM 12607</strain>
    </source>
</reference>
<evidence type="ECO:0000313" key="2">
    <source>
        <dbReference type="EMBL" id="MFD0621609.1"/>
    </source>
</evidence>
<proteinExistence type="predicted"/>
<organism evidence="1 3">
    <name type="scientific">Streptomyces sanglieri</name>
    <dbReference type="NCBI Taxonomy" id="193460"/>
    <lineage>
        <taxon>Bacteria</taxon>
        <taxon>Bacillati</taxon>
        <taxon>Actinomycetota</taxon>
        <taxon>Actinomycetes</taxon>
        <taxon>Kitasatosporales</taxon>
        <taxon>Streptomycetaceae</taxon>
        <taxon>Streptomyces</taxon>
    </lineage>
</organism>
<evidence type="ECO:0000313" key="1">
    <source>
        <dbReference type="EMBL" id="MFD0621461.1"/>
    </source>
</evidence>
<dbReference type="Proteomes" id="UP001596915">
    <property type="component" value="Unassembled WGS sequence"/>
</dbReference>
<accession>A0ABW2WIX6</accession>
<evidence type="ECO:0000313" key="3">
    <source>
        <dbReference type="Proteomes" id="UP001596915"/>
    </source>
</evidence>
<gene>
    <name evidence="1" type="ORF">ACFQ2K_00205</name>
    <name evidence="2" type="ORF">ACFQ2K_01085</name>
</gene>
<dbReference type="EMBL" id="JBHTGL010000001">
    <property type="protein sequence ID" value="MFD0621461.1"/>
    <property type="molecule type" value="Genomic_DNA"/>
</dbReference>
<sequence>MLDRAGSTETVRASDRTIALAARTRDALLRTTGWEAEALARLTVWDVALLDGGQTVEFGGQAPDSPARQHVGWRTGALVAALAADRAEDELLLDDASDRVAP</sequence>
<reference evidence="1" key="3">
    <citation type="submission" date="2024-09" db="EMBL/GenBank/DDBJ databases">
        <authorList>
            <person name="Sun Q."/>
            <person name="Mori K."/>
        </authorList>
    </citation>
    <scope>NUCLEOTIDE SEQUENCE</scope>
    <source>
        <strain evidence="1">JCM 12607</strain>
    </source>
</reference>
<comment type="caution">
    <text evidence="1">The sequence shown here is derived from an EMBL/GenBank/DDBJ whole genome shotgun (WGS) entry which is preliminary data.</text>
</comment>
<keyword evidence="3" id="KW-1185">Reference proteome</keyword>
<dbReference type="EMBL" id="JBHTGL010000002">
    <property type="protein sequence ID" value="MFD0621609.1"/>
    <property type="molecule type" value="Genomic_DNA"/>
</dbReference>
<protein>
    <submittedName>
        <fullName evidence="1">Uncharacterized protein</fullName>
    </submittedName>
</protein>
<name>A0ABW2WIX6_9ACTN</name>